<reference evidence="1 2" key="1">
    <citation type="submission" date="2016-08" db="EMBL/GenBank/DDBJ databases">
        <authorList>
            <consortium name="Lentinula edodes genome sequencing consortium"/>
            <person name="Sakamoto Y."/>
            <person name="Nakade K."/>
            <person name="Sato S."/>
            <person name="Yoshida Y."/>
            <person name="Miyazaki K."/>
            <person name="Natsume S."/>
            <person name="Konno N."/>
        </authorList>
    </citation>
    <scope>NUCLEOTIDE SEQUENCE [LARGE SCALE GENOMIC DNA]</scope>
    <source>
        <strain evidence="1 2">NBRC 111202</strain>
    </source>
</reference>
<accession>A0A1Q3DWG9</accession>
<evidence type="ECO:0000313" key="1">
    <source>
        <dbReference type="EMBL" id="GAV99342.1"/>
    </source>
</evidence>
<evidence type="ECO:0000313" key="2">
    <source>
        <dbReference type="Proteomes" id="UP000188533"/>
    </source>
</evidence>
<sequence>MLIGLNIFKRLNAPGIVSQSNYATDQIHSFIQRSNYAARCNTHSLSLTNHETTGKLLPLKFIGLFASSFPALGSTSVDPMIDTELGGLPSEIFFKFQRLAATSAFFNQFDACARRCTRYGSYSKCLSGDLEQAKLYKTHPLFS</sequence>
<dbReference type="AlphaFoldDB" id="A0A1Q3DWG9"/>
<organism evidence="1 2">
    <name type="scientific">Lentinula edodes</name>
    <name type="common">Shiitake mushroom</name>
    <name type="synonym">Lentinus edodes</name>
    <dbReference type="NCBI Taxonomy" id="5353"/>
    <lineage>
        <taxon>Eukaryota</taxon>
        <taxon>Fungi</taxon>
        <taxon>Dikarya</taxon>
        <taxon>Basidiomycota</taxon>
        <taxon>Agaricomycotina</taxon>
        <taxon>Agaricomycetes</taxon>
        <taxon>Agaricomycetidae</taxon>
        <taxon>Agaricales</taxon>
        <taxon>Marasmiineae</taxon>
        <taxon>Omphalotaceae</taxon>
        <taxon>Lentinula</taxon>
    </lineage>
</organism>
<proteinExistence type="predicted"/>
<reference evidence="1 2" key="2">
    <citation type="submission" date="2017-02" db="EMBL/GenBank/DDBJ databases">
        <title>A genome survey and senescence transcriptome analysis in Lentinula edodes.</title>
        <authorList>
            <person name="Sakamoto Y."/>
            <person name="Nakade K."/>
            <person name="Sato S."/>
            <person name="Yoshida Y."/>
            <person name="Miyazaki K."/>
            <person name="Natsume S."/>
            <person name="Konno N."/>
        </authorList>
    </citation>
    <scope>NUCLEOTIDE SEQUENCE [LARGE SCALE GENOMIC DNA]</scope>
    <source>
        <strain evidence="1 2">NBRC 111202</strain>
    </source>
</reference>
<comment type="caution">
    <text evidence="1">The sequence shown here is derived from an EMBL/GenBank/DDBJ whole genome shotgun (WGS) entry which is preliminary data.</text>
</comment>
<keyword evidence="2" id="KW-1185">Reference proteome</keyword>
<dbReference type="Proteomes" id="UP000188533">
    <property type="component" value="Unassembled WGS sequence"/>
</dbReference>
<protein>
    <submittedName>
        <fullName evidence="1">Uncharacterized protein</fullName>
    </submittedName>
</protein>
<name>A0A1Q3DWG9_LENED</name>
<dbReference type="EMBL" id="BDGU01000013">
    <property type="protein sequence ID" value="GAV99342.1"/>
    <property type="molecule type" value="Genomic_DNA"/>
</dbReference>
<gene>
    <name evidence="1" type="ORF">LENED_000793</name>
</gene>